<organism evidence="2 3">
    <name type="scientific">Salininema proteolyticum</name>
    <dbReference type="NCBI Taxonomy" id="1607685"/>
    <lineage>
        <taxon>Bacteria</taxon>
        <taxon>Bacillati</taxon>
        <taxon>Actinomycetota</taxon>
        <taxon>Actinomycetes</taxon>
        <taxon>Glycomycetales</taxon>
        <taxon>Glycomycetaceae</taxon>
        <taxon>Salininema</taxon>
    </lineage>
</organism>
<name>A0ABV8TVA5_9ACTN</name>
<sequence>MDTKLNRRKLLAGIGIGSAAALVGTGSAQAAPYLPEVVRGDGPFLHPEGVAWYRPRRRFLVGSLYRGTVSTVDRYGTTRTLADDGVMVSTVGLDVHHRYNRVYAAFRDDGVGERSTPETLNKQSGLGVFRGHDGKLLHRVDLTRLPGSTDGPHGANDVVVDPSGTAYVTDFVAGEIFRVAYNGEASLFLRAPDKLGSGFGPNGIVHHDDGYLLVGRYDEGRLWRIPVDDPESVSEVELDAPIVGADGLAWGRDGDLVAVRNDLASTGTPSAVTLRSEDGWRSARTVGLVEPWPDDAPTTAVSTPDGVYVVESRLRPFLQEGALHREFTLRRL</sequence>
<reference evidence="3" key="1">
    <citation type="journal article" date="2019" name="Int. J. Syst. Evol. Microbiol.">
        <title>The Global Catalogue of Microorganisms (GCM) 10K type strain sequencing project: providing services to taxonomists for standard genome sequencing and annotation.</title>
        <authorList>
            <consortium name="The Broad Institute Genomics Platform"/>
            <consortium name="The Broad Institute Genome Sequencing Center for Infectious Disease"/>
            <person name="Wu L."/>
            <person name="Ma J."/>
        </authorList>
    </citation>
    <scope>NUCLEOTIDE SEQUENCE [LARGE SCALE GENOMIC DNA]</scope>
    <source>
        <strain evidence="3">IBRC-M 10908</strain>
    </source>
</reference>
<evidence type="ECO:0000313" key="3">
    <source>
        <dbReference type="Proteomes" id="UP001595823"/>
    </source>
</evidence>
<evidence type="ECO:0000256" key="1">
    <source>
        <dbReference type="SAM" id="SignalP"/>
    </source>
</evidence>
<comment type="caution">
    <text evidence="2">The sequence shown here is derived from an EMBL/GenBank/DDBJ whole genome shotgun (WGS) entry which is preliminary data.</text>
</comment>
<keyword evidence="1" id="KW-0732">Signal</keyword>
<gene>
    <name evidence="2" type="ORF">ACFPET_04080</name>
</gene>
<dbReference type="Proteomes" id="UP001595823">
    <property type="component" value="Unassembled WGS sequence"/>
</dbReference>
<feature type="chain" id="PRO_5045298224" evidence="1">
    <location>
        <begin position="31"/>
        <end position="332"/>
    </location>
</feature>
<dbReference type="Gene3D" id="2.120.10.30">
    <property type="entry name" value="TolB, C-terminal domain"/>
    <property type="match status" value="1"/>
</dbReference>
<protein>
    <submittedName>
        <fullName evidence="2">Gluconolaconase</fullName>
    </submittedName>
</protein>
<dbReference type="InterPro" id="IPR011042">
    <property type="entry name" value="6-blade_b-propeller_TolB-like"/>
</dbReference>
<accession>A0ABV8TVA5</accession>
<dbReference type="PANTHER" id="PTHR31460:SF3">
    <property type="entry name" value="MESOCENTIN"/>
    <property type="match status" value="1"/>
</dbReference>
<proteinExistence type="predicted"/>
<dbReference type="EMBL" id="JBHSDK010000005">
    <property type="protein sequence ID" value="MFC4334373.1"/>
    <property type="molecule type" value="Genomic_DNA"/>
</dbReference>
<evidence type="ECO:0000313" key="2">
    <source>
        <dbReference type="EMBL" id="MFC4334373.1"/>
    </source>
</evidence>
<dbReference type="PANTHER" id="PTHR31460">
    <property type="match status" value="1"/>
</dbReference>
<dbReference type="PROSITE" id="PS51318">
    <property type="entry name" value="TAT"/>
    <property type="match status" value="1"/>
</dbReference>
<dbReference type="SUPFAM" id="SSF63829">
    <property type="entry name" value="Calcium-dependent phosphotriesterase"/>
    <property type="match status" value="1"/>
</dbReference>
<keyword evidence="3" id="KW-1185">Reference proteome</keyword>
<dbReference type="InterPro" id="IPR053224">
    <property type="entry name" value="Sensory_adhesion_molecule"/>
</dbReference>
<feature type="signal peptide" evidence="1">
    <location>
        <begin position="1"/>
        <end position="30"/>
    </location>
</feature>
<dbReference type="InterPro" id="IPR006311">
    <property type="entry name" value="TAT_signal"/>
</dbReference>
<dbReference type="RefSeq" id="WP_380618113.1">
    <property type="nucleotide sequence ID" value="NZ_JBHSDK010000005.1"/>
</dbReference>